<feature type="transmembrane region" description="Helical" evidence="9">
    <location>
        <begin position="256"/>
        <end position="274"/>
    </location>
</feature>
<reference evidence="11 12" key="1">
    <citation type="submission" date="2019-08" db="EMBL/GenBank/DDBJ databases">
        <title>Archangium and Cystobacter genomes.</title>
        <authorList>
            <person name="Chen I.-C.K."/>
            <person name="Wielgoss S."/>
        </authorList>
    </citation>
    <scope>NUCLEOTIDE SEQUENCE [LARGE SCALE GENOMIC DNA]</scope>
    <source>
        <strain evidence="11 12">Cbm 6</strain>
    </source>
</reference>
<dbReference type="InterPro" id="IPR004014">
    <property type="entry name" value="ATPase_P-typ_cation-transptr_N"/>
</dbReference>
<dbReference type="InterPro" id="IPR023214">
    <property type="entry name" value="HAD_sf"/>
</dbReference>
<evidence type="ECO:0000259" key="10">
    <source>
        <dbReference type="SMART" id="SM00831"/>
    </source>
</evidence>
<dbReference type="SFLD" id="SFLDS00003">
    <property type="entry name" value="Haloacid_Dehalogenase"/>
    <property type="match status" value="1"/>
</dbReference>
<dbReference type="EMBL" id="CP043494">
    <property type="protein sequence ID" value="WNG51458.1"/>
    <property type="molecule type" value="Genomic_DNA"/>
</dbReference>
<feature type="domain" description="Cation-transporting P-type ATPase N-terminal" evidence="10">
    <location>
        <begin position="3"/>
        <end position="89"/>
    </location>
</feature>
<dbReference type="Pfam" id="PF00702">
    <property type="entry name" value="Hydrolase"/>
    <property type="match status" value="1"/>
</dbReference>
<evidence type="ECO:0000256" key="1">
    <source>
        <dbReference type="ARBA" id="ARBA00004141"/>
    </source>
</evidence>
<dbReference type="InterPro" id="IPR044492">
    <property type="entry name" value="P_typ_ATPase_HD_dom"/>
</dbReference>
<dbReference type="InterPro" id="IPR008250">
    <property type="entry name" value="ATPase_P-typ_transduc_dom_A_sf"/>
</dbReference>
<evidence type="ECO:0000256" key="2">
    <source>
        <dbReference type="ARBA" id="ARBA00022692"/>
    </source>
</evidence>
<organism evidence="11 12">
    <name type="scientific">Archangium minus</name>
    <dbReference type="NCBI Taxonomy" id="83450"/>
    <lineage>
        <taxon>Bacteria</taxon>
        <taxon>Pseudomonadati</taxon>
        <taxon>Myxococcota</taxon>
        <taxon>Myxococcia</taxon>
        <taxon>Myxococcales</taxon>
        <taxon>Cystobacterineae</taxon>
        <taxon>Archangiaceae</taxon>
        <taxon>Archangium</taxon>
    </lineage>
</organism>
<dbReference type="SUPFAM" id="SSF56784">
    <property type="entry name" value="HAD-like"/>
    <property type="match status" value="1"/>
</dbReference>
<protein>
    <submittedName>
        <fullName evidence="11">Cation-translocating P-type ATPase</fullName>
    </submittedName>
</protein>
<dbReference type="NCBIfam" id="TIGR01494">
    <property type="entry name" value="ATPase_P-type"/>
    <property type="match status" value="2"/>
</dbReference>
<evidence type="ECO:0000313" key="12">
    <source>
        <dbReference type="Proteomes" id="UP001611383"/>
    </source>
</evidence>
<evidence type="ECO:0000256" key="6">
    <source>
        <dbReference type="ARBA" id="ARBA00022989"/>
    </source>
</evidence>
<dbReference type="PROSITE" id="PS00154">
    <property type="entry name" value="ATPASE_E1_E2"/>
    <property type="match status" value="1"/>
</dbReference>
<dbReference type="Proteomes" id="UP001611383">
    <property type="component" value="Chromosome"/>
</dbReference>
<dbReference type="InterPro" id="IPR018303">
    <property type="entry name" value="ATPase_P-typ_P_site"/>
</dbReference>
<feature type="transmembrane region" description="Helical" evidence="9">
    <location>
        <begin position="627"/>
        <end position="647"/>
    </location>
</feature>
<feature type="transmembrane region" description="Helical" evidence="9">
    <location>
        <begin position="699"/>
        <end position="720"/>
    </location>
</feature>
<accession>A0ABY9X7U5</accession>
<sequence>MNDLTSNAVREKTSQSGPPLSEPRPVNVAGAPSLGLSQAEAARRLAEHGRNEIQREQTRSPWGVLLEQFRSPMIVLLLGACGVSAMLGEHADAIAIGAIVVLNALIGFAQEFKAERALLALRSMTAPRARVMRDGYAVQLPAAEVVPGDVLLLEAGDVVAADARLLEAHALATNEAALTGESVPVDKAAVPVAADAPLAQRTDSVFLGTAVTRGTGVAEVRATGMHTELGKIAHLLASTSDTDTPLEQRLERVTRTLLMACAAIVVLVAALGLWRGQGWLAVLMSSISLAVAAVPEGLPAVVTIALALGVQRMAARHALVRRLQAVETLGSATVVCTDKTGTLTTGTMEVREVWGANPHAVLFASAACCDASLGPDGKEGTGDPTELALLRAALARGIHREEIERDRPRVAVRPFDSETKRMSVLRADGALYVKGALEVLLPRCNAGTEGALEAMRTLSGRGLRVLAVARGSGPEEEGLELLGLVGMADPPRPEAVTAVAAARAAGVRTVMITGDSQETAQAIGRELGILLPGEDAAERIHARVTAEDKLRIVRRWKERGEVVAMTGDGVNDAPALREAHIGIAMGRTGTEVTREAADLVLTDDNFATIVTAIREGRAIYENIRKTLVYLLVGNVGELMLMFAASLVGLPLPLLPLQLLWINLVTDSLPALALVMDPARAELLSRPPRRPDEPMLGRSQWHHILLMGALEVAVVMGVFVWTDPVEHVERARALAFSTLVFAELMRAFAARSATRIFWEVGPLTNRLLLGVVLFSAGLQLAIYELPAARALFGLGELHLWELGLAFALGLIPATVLEVSKLVRRWKRG</sequence>
<dbReference type="Pfam" id="PF00689">
    <property type="entry name" value="Cation_ATPase_C"/>
    <property type="match status" value="1"/>
</dbReference>
<proteinExistence type="predicted"/>
<keyword evidence="7 9" id="KW-0472">Membrane</keyword>
<keyword evidence="6 9" id="KW-1133">Transmembrane helix</keyword>
<dbReference type="SFLD" id="SFLDF00027">
    <property type="entry name" value="p-type_atpase"/>
    <property type="match status" value="1"/>
</dbReference>
<feature type="transmembrane region" description="Helical" evidence="9">
    <location>
        <begin position="801"/>
        <end position="821"/>
    </location>
</feature>
<evidence type="ECO:0000256" key="5">
    <source>
        <dbReference type="ARBA" id="ARBA00022967"/>
    </source>
</evidence>
<keyword evidence="3" id="KW-0547">Nucleotide-binding</keyword>
<keyword evidence="5" id="KW-1278">Translocase</keyword>
<feature type="compositionally biased region" description="Polar residues" evidence="8">
    <location>
        <begin position="1"/>
        <end position="18"/>
    </location>
</feature>
<evidence type="ECO:0000256" key="8">
    <source>
        <dbReference type="SAM" id="MobiDB-lite"/>
    </source>
</evidence>
<feature type="transmembrane region" description="Helical" evidence="9">
    <location>
        <begin position="762"/>
        <end position="781"/>
    </location>
</feature>
<dbReference type="SMART" id="SM00831">
    <property type="entry name" value="Cation_ATPase_N"/>
    <property type="match status" value="1"/>
</dbReference>
<dbReference type="Pfam" id="PF00122">
    <property type="entry name" value="E1-E2_ATPase"/>
    <property type="match status" value="1"/>
</dbReference>
<keyword evidence="4" id="KW-0067">ATP-binding</keyword>
<dbReference type="InterPro" id="IPR006068">
    <property type="entry name" value="ATPase_P-typ_cation-transptr_C"/>
</dbReference>
<keyword evidence="12" id="KW-1185">Reference proteome</keyword>
<dbReference type="Gene3D" id="2.70.150.10">
    <property type="entry name" value="Calcium-transporting ATPase, cytoplasmic transduction domain A"/>
    <property type="match status" value="1"/>
</dbReference>
<dbReference type="SUPFAM" id="SSF81665">
    <property type="entry name" value="Calcium ATPase, transmembrane domain M"/>
    <property type="match status" value="1"/>
</dbReference>
<dbReference type="SFLD" id="SFLDG00002">
    <property type="entry name" value="C1.7:_P-type_atpase_like"/>
    <property type="match status" value="1"/>
</dbReference>
<dbReference type="Pfam" id="PF00690">
    <property type="entry name" value="Cation_ATPase_N"/>
    <property type="match status" value="1"/>
</dbReference>
<dbReference type="RefSeq" id="WP_395811720.1">
    <property type="nucleotide sequence ID" value="NZ_CP043494.1"/>
</dbReference>
<gene>
    <name evidence="11" type="ORF">F0U60_50530</name>
</gene>
<dbReference type="Gene3D" id="3.40.1110.10">
    <property type="entry name" value="Calcium-transporting ATPase, cytoplasmic domain N"/>
    <property type="match status" value="2"/>
</dbReference>
<evidence type="ECO:0000313" key="11">
    <source>
        <dbReference type="EMBL" id="WNG51458.1"/>
    </source>
</evidence>
<dbReference type="InterPro" id="IPR023299">
    <property type="entry name" value="ATPase_P-typ_cyto_dom_N"/>
</dbReference>
<feature type="transmembrane region" description="Helical" evidence="9">
    <location>
        <begin position="280"/>
        <end position="308"/>
    </location>
</feature>
<dbReference type="InterPro" id="IPR001757">
    <property type="entry name" value="P_typ_ATPase"/>
</dbReference>
<evidence type="ECO:0000256" key="9">
    <source>
        <dbReference type="SAM" id="Phobius"/>
    </source>
</evidence>
<evidence type="ECO:0000256" key="3">
    <source>
        <dbReference type="ARBA" id="ARBA00022741"/>
    </source>
</evidence>
<dbReference type="InterPro" id="IPR059000">
    <property type="entry name" value="ATPase_P-type_domA"/>
</dbReference>
<keyword evidence="2 9" id="KW-0812">Transmembrane</keyword>
<evidence type="ECO:0000256" key="4">
    <source>
        <dbReference type="ARBA" id="ARBA00022840"/>
    </source>
</evidence>
<comment type="subcellular location">
    <subcellularLocation>
        <location evidence="1">Membrane</location>
        <topology evidence="1">Multi-pass membrane protein</topology>
    </subcellularLocation>
</comment>
<feature type="region of interest" description="Disordered" evidence="8">
    <location>
        <begin position="1"/>
        <end position="31"/>
    </location>
</feature>
<dbReference type="Gene3D" id="3.40.50.1000">
    <property type="entry name" value="HAD superfamily/HAD-like"/>
    <property type="match status" value="2"/>
</dbReference>
<dbReference type="InterPro" id="IPR023298">
    <property type="entry name" value="ATPase_P-typ_TM_dom_sf"/>
</dbReference>
<dbReference type="PANTHER" id="PTHR42861">
    <property type="entry name" value="CALCIUM-TRANSPORTING ATPASE"/>
    <property type="match status" value="1"/>
</dbReference>
<dbReference type="SUPFAM" id="SSF81653">
    <property type="entry name" value="Calcium ATPase, transduction domain A"/>
    <property type="match status" value="1"/>
</dbReference>
<dbReference type="PRINTS" id="PR00119">
    <property type="entry name" value="CATATPASE"/>
</dbReference>
<dbReference type="InterPro" id="IPR036412">
    <property type="entry name" value="HAD-like_sf"/>
</dbReference>
<evidence type="ECO:0000256" key="7">
    <source>
        <dbReference type="ARBA" id="ARBA00023136"/>
    </source>
</evidence>
<name>A0ABY9X7U5_9BACT</name>
<dbReference type="Gene3D" id="1.20.1110.10">
    <property type="entry name" value="Calcium-transporting ATPase, transmembrane domain"/>
    <property type="match status" value="2"/>
</dbReference>